<protein>
    <submittedName>
        <fullName evidence="1">Uncharacterized protein</fullName>
    </submittedName>
</protein>
<keyword evidence="2" id="KW-1185">Reference proteome</keyword>
<accession>A0A176W7Z4</accession>
<proteinExistence type="predicted"/>
<reference evidence="1" key="1">
    <citation type="submission" date="2016-03" db="EMBL/GenBank/DDBJ databases">
        <title>Mechanisms controlling the formation of the plant cell surface in tip-growing cells are functionally conserved among land plants.</title>
        <authorList>
            <person name="Honkanen S."/>
            <person name="Jones V.A."/>
            <person name="Morieri G."/>
            <person name="Champion C."/>
            <person name="Hetherington A.J."/>
            <person name="Kelly S."/>
            <person name="Saint-Marcoux D."/>
            <person name="Proust H."/>
            <person name="Prescott H."/>
            <person name="Dolan L."/>
        </authorList>
    </citation>
    <scope>NUCLEOTIDE SEQUENCE [LARGE SCALE GENOMIC DNA]</scope>
    <source>
        <tissue evidence="1">Whole gametophyte</tissue>
    </source>
</reference>
<gene>
    <name evidence="1" type="ORF">AXG93_1390s1020</name>
</gene>
<comment type="caution">
    <text evidence="1">The sequence shown here is derived from an EMBL/GenBank/DDBJ whole genome shotgun (WGS) entry which is preliminary data.</text>
</comment>
<sequence length="92" mass="10500">MGCILSTVPLWGTFLVPSDVGKNPVDIRARRYFGFDRRFFRGSGQRAAAPKRTLFDVIGVYVVDEDDKGRRRYPKGSTTWLDDSRARRVLCS</sequence>
<name>A0A176W7Z4_MARPO</name>
<dbReference type="Proteomes" id="UP000077202">
    <property type="component" value="Unassembled WGS sequence"/>
</dbReference>
<evidence type="ECO:0000313" key="2">
    <source>
        <dbReference type="Proteomes" id="UP000077202"/>
    </source>
</evidence>
<dbReference type="AlphaFoldDB" id="A0A176W7Z4"/>
<dbReference type="EMBL" id="LVLJ01001517">
    <property type="protein sequence ID" value="OAE29119.1"/>
    <property type="molecule type" value="Genomic_DNA"/>
</dbReference>
<evidence type="ECO:0000313" key="1">
    <source>
        <dbReference type="EMBL" id="OAE29119.1"/>
    </source>
</evidence>
<organism evidence="1 2">
    <name type="scientific">Marchantia polymorpha subsp. ruderalis</name>
    <dbReference type="NCBI Taxonomy" id="1480154"/>
    <lineage>
        <taxon>Eukaryota</taxon>
        <taxon>Viridiplantae</taxon>
        <taxon>Streptophyta</taxon>
        <taxon>Embryophyta</taxon>
        <taxon>Marchantiophyta</taxon>
        <taxon>Marchantiopsida</taxon>
        <taxon>Marchantiidae</taxon>
        <taxon>Marchantiales</taxon>
        <taxon>Marchantiaceae</taxon>
        <taxon>Marchantia</taxon>
    </lineage>
</organism>